<organism evidence="3 4">
    <name type="scientific">Solirubrobacter pauli</name>
    <dbReference type="NCBI Taxonomy" id="166793"/>
    <lineage>
        <taxon>Bacteria</taxon>
        <taxon>Bacillati</taxon>
        <taxon>Actinomycetota</taxon>
        <taxon>Thermoleophilia</taxon>
        <taxon>Solirubrobacterales</taxon>
        <taxon>Solirubrobacteraceae</taxon>
        <taxon>Solirubrobacter</taxon>
    </lineage>
</organism>
<dbReference type="PANTHER" id="PTHR44520">
    <property type="entry name" value="RESPONSE REGULATOR RCP1-RELATED"/>
    <property type="match status" value="1"/>
</dbReference>
<dbReference type="OrthoDB" id="3698783at2"/>
<evidence type="ECO:0000313" key="3">
    <source>
        <dbReference type="EMBL" id="RKQ86764.1"/>
    </source>
</evidence>
<reference evidence="3 4" key="1">
    <citation type="submission" date="2018-10" db="EMBL/GenBank/DDBJ databases">
        <title>Genomic Encyclopedia of Archaeal and Bacterial Type Strains, Phase II (KMG-II): from individual species to whole genera.</title>
        <authorList>
            <person name="Goeker M."/>
        </authorList>
    </citation>
    <scope>NUCLEOTIDE SEQUENCE [LARGE SCALE GENOMIC DNA]</scope>
    <source>
        <strain evidence="3 4">DSM 14954</strain>
    </source>
</reference>
<dbReference type="PANTHER" id="PTHR44520:SF1">
    <property type="entry name" value="TWO-COMPONENT SYSTEM REGULATORY PROTEIN"/>
    <property type="match status" value="1"/>
</dbReference>
<dbReference type="RefSeq" id="WP_121254767.1">
    <property type="nucleotide sequence ID" value="NZ_RBIL01000002.1"/>
</dbReference>
<dbReference type="InterPro" id="IPR001789">
    <property type="entry name" value="Sig_transdc_resp-reg_receiver"/>
</dbReference>
<dbReference type="GO" id="GO:0000160">
    <property type="term" value="P:phosphorelay signal transduction system"/>
    <property type="evidence" value="ECO:0007669"/>
    <property type="project" value="InterPro"/>
</dbReference>
<proteinExistence type="predicted"/>
<dbReference type="PROSITE" id="PS50110">
    <property type="entry name" value="RESPONSE_REGULATORY"/>
    <property type="match status" value="1"/>
</dbReference>
<feature type="modified residue" description="4-aspartylphosphate" evidence="1">
    <location>
        <position position="63"/>
    </location>
</feature>
<dbReference type="Pfam" id="PF00072">
    <property type="entry name" value="Response_reg"/>
    <property type="match status" value="1"/>
</dbReference>
<feature type="domain" description="Response regulatory" evidence="2">
    <location>
        <begin position="9"/>
        <end position="130"/>
    </location>
</feature>
<keyword evidence="4" id="KW-1185">Reference proteome</keyword>
<dbReference type="AlphaFoldDB" id="A0A660L0L5"/>
<accession>A0A660L0L5</accession>
<dbReference type="Proteomes" id="UP000278962">
    <property type="component" value="Unassembled WGS sequence"/>
</dbReference>
<gene>
    <name evidence="3" type="ORF">C8N24_4779</name>
</gene>
<evidence type="ECO:0000256" key="1">
    <source>
        <dbReference type="PROSITE-ProRule" id="PRU00169"/>
    </source>
</evidence>
<evidence type="ECO:0000259" key="2">
    <source>
        <dbReference type="PROSITE" id="PS50110"/>
    </source>
</evidence>
<dbReference type="SUPFAM" id="SSF52172">
    <property type="entry name" value="CheY-like"/>
    <property type="match status" value="1"/>
</dbReference>
<dbReference type="InterPro" id="IPR052893">
    <property type="entry name" value="TCS_response_regulator"/>
</dbReference>
<comment type="caution">
    <text evidence="3">The sequence shown here is derived from an EMBL/GenBank/DDBJ whole genome shotgun (WGS) entry which is preliminary data.</text>
</comment>
<evidence type="ECO:0000313" key="4">
    <source>
        <dbReference type="Proteomes" id="UP000278962"/>
    </source>
</evidence>
<sequence>MEAARTLQPLAVVEDSDEDFEALSRVLRETASEQGVRRYINGEDAISGLIGGDDARPALIILDLNLPGIRGMEVLAKLKGDARLRVVPVVVLSGSSREEDIDAAYEAGANAYLSKPLDFTELRRIVLSLHDFWQIATLPGRGQ</sequence>
<protein>
    <submittedName>
        <fullName evidence="3">Response regulator receiver domain-containing protein</fullName>
    </submittedName>
</protein>
<name>A0A660L0L5_9ACTN</name>
<dbReference type="EMBL" id="RBIL01000002">
    <property type="protein sequence ID" value="RKQ86764.1"/>
    <property type="molecule type" value="Genomic_DNA"/>
</dbReference>
<dbReference type="Gene3D" id="3.40.50.2300">
    <property type="match status" value="1"/>
</dbReference>
<dbReference type="InterPro" id="IPR011006">
    <property type="entry name" value="CheY-like_superfamily"/>
</dbReference>
<keyword evidence="1" id="KW-0597">Phosphoprotein</keyword>
<dbReference type="SMART" id="SM00448">
    <property type="entry name" value="REC"/>
    <property type="match status" value="1"/>
</dbReference>